<dbReference type="PROSITE" id="PS51898">
    <property type="entry name" value="TYR_RECOMBINASE"/>
    <property type="match status" value="1"/>
</dbReference>
<evidence type="ECO:0000256" key="1">
    <source>
        <dbReference type="ARBA" id="ARBA00023172"/>
    </source>
</evidence>
<sequence length="370" mass="41865">RTKLSASERWQIALDKVSGTNRRGYEREFEQFLEWADETPEGLLDYYLEHQDMSLIDYVKEYEESLTQRGYTGGKQATFVKAFKKFFAINGHRLIVDIPRKEGNQAARVAKAEEIEAALRFSIINPRDAAMIAIAKDSALRNSDIIRITFSDVQPALDNPELEFHGWQKLVHKTRAKKRQALPCLGPEALRYLRAWVFKMGEMGYSMEPEDFIFVGLRSAVEYSSVGVLRKAAVKGKGITTDNAGNAISDMFKRAGFDDLSANSLRKFNTTMLSLDGMPESLIKAMHGKHQQSSTDYYLKATAPQMLEVYKKHYASLTVDGQAELANQNKTLEEKNERLHNEITQSNILLKDVLDKLGLSPEELLGNNLS</sequence>
<protein>
    <recommendedName>
        <fullName evidence="3">Tyr recombinase domain-containing protein</fullName>
    </recommendedName>
</protein>
<comment type="caution">
    <text evidence="4">The sequence shown here is derived from an EMBL/GenBank/DDBJ whole genome shotgun (WGS) entry which is preliminary data.</text>
</comment>
<proteinExistence type="predicted"/>
<dbReference type="SUPFAM" id="SSF56349">
    <property type="entry name" value="DNA breaking-rejoining enzymes"/>
    <property type="match status" value="1"/>
</dbReference>
<evidence type="ECO:0000313" key="4">
    <source>
        <dbReference type="EMBL" id="GAG66373.1"/>
    </source>
</evidence>
<dbReference type="EMBL" id="BART01009312">
    <property type="protein sequence ID" value="GAG66373.1"/>
    <property type="molecule type" value="Genomic_DNA"/>
</dbReference>
<name>X1A0W2_9ZZZZ</name>
<evidence type="ECO:0000256" key="2">
    <source>
        <dbReference type="SAM" id="Coils"/>
    </source>
</evidence>
<feature type="coiled-coil region" evidence="2">
    <location>
        <begin position="322"/>
        <end position="349"/>
    </location>
</feature>
<keyword evidence="2" id="KW-0175">Coiled coil</keyword>
<dbReference type="Gene3D" id="1.10.443.10">
    <property type="entry name" value="Intergrase catalytic core"/>
    <property type="match status" value="1"/>
</dbReference>
<feature type="non-terminal residue" evidence="4">
    <location>
        <position position="1"/>
    </location>
</feature>
<dbReference type="Pfam" id="PF00589">
    <property type="entry name" value="Phage_integrase"/>
    <property type="match status" value="1"/>
</dbReference>
<dbReference type="InterPro" id="IPR013762">
    <property type="entry name" value="Integrase-like_cat_sf"/>
</dbReference>
<dbReference type="AlphaFoldDB" id="X1A0W2"/>
<reference evidence="4" key="1">
    <citation type="journal article" date="2014" name="Front. Microbiol.">
        <title>High frequency of phylogenetically diverse reductive dehalogenase-homologous genes in deep subseafloor sedimentary metagenomes.</title>
        <authorList>
            <person name="Kawai M."/>
            <person name="Futagami T."/>
            <person name="Toyoda A."/>
            <person name="Takaki Y."/>
            <person name="Nishi S."/>
            <person name="Hori S."/>
            <person name="Arai W."/>
            <person name="Tsubouchi T."/>
            <person name="Morono Y."/>
            <person name="Uchiyama I."/>
            <person name="Ito T."/>
            <person name="Fujiyama A."/>
            <person name="Inagaki F."/>
            <person name="Takami H."/>
        </authorList>
    </citation>
    <scope>NUCLEOTIDE SEQUENCE</scope>
    <source>
        <strain evidence="4">Expedition CK06-06</strain>
    </source>
</reference>
<dbReference type="InterPro" id="IPR011010">
    <property type="entry name" value="DNA_brk_join_enz"/>
</dbReference>
<dbReference type="GO" id="GO:0003677">
    <property type="term" value="F:DNA binding"/>
    <property type="evidence" value="ECO:0007669"/>
    <property type="project" value="InterPro"/>
</dbReference>
<gene>
    <name evidence="4" type="ORF">S01H4_20671</name>
</gene>
<dbReference type="GO" id="GO:0006310">
    <property type="term" value="P:DNA recombination"/>
    <property type="evidence" value="ECO:0007669"/>
    <property type="project" value="UniProtKB-KW"/>
</dbReference>
<keyword evidence="1" id="KW-0233">DNA recombination</keyword>
<feature type="domain" description="Tyr recombinase" evidence="3">
    <location>
        <begin position="93"/>
        <end position="311"/>
    </location>
</feature>
<dbReference type="GO" id="GO:0015074">
    <property type="term" value="P:DNA integration"/>
    <property type="evidence" value="ECO:0007669"/>
    <property type="project" value="InterPro"/>
</dbReference>
<dbReference type="CDD" id="cd00397">
    <property type="entry name" value="DNA_BRE_C"/>
    <property type="match status" value="1"/>
</dbReference>
<organism evidence="4">
    <name type="scientific">marine sediment metagenome</name>
    <dbReference type="NCBI Taxonomy" id="412755"/>
    <lineage>
        <taxon>unclassified sequences</taxon>
        <taxon>metagenomes</taxon>
        <taxon>ecological metagenomes</taxon>
    </lineage>
</organism>
<dbReference type="InterPro" id="IPR002104">
    <property type="entry name" value="Integrase_catalytic"/>
</dbReference>
<accession>X1A0W2</accession>
<evidence type="ECO:0000259" key="3">
    <source>
        <dbReference type="PROSITE" id="PS51898"/>
    </source>
</evidence>